<evidence type="ECO:0000313" key="3">
    <source>
        <dbReference type="EMBL" id="XBV84598.1"/>
    </source>
</evidence>
<dbReference type="PANTHER" id="PTHR35936">
    <property type="entry name" value="MEMBRANE-BOUND LYTIC MUREIN TRANSGLYCOSYLASE F"/>
    <property type="match status" value="1"/>
</dbReference>
<sequence>MPSLRHARSITGVFARAVALGALLLGPGQGASLSQIQSGGVFRLAFSTPHPPLIAQEDGAFNGFAVELISLLARQMQVRTVTWQRVGTPELLVQGLQNKAYDAVIDTRLPQPLGGVNLTKPIACGGGVILARPGGPTQEQDLKGKRIAVVTGSSYFYYVRNLPFDKKISAFSDDAQALISFLAGAVDVLVTDRYAALKMYKQAGDKRVQVSPLLWSQDIDIVVTNSDDKEILSALNAGLKKLQKDGTYAKLSQKHFGQDVSCVL</sequence>
<dbReference type="Pfam" id="PF00497">
    <property type="entry name" value="SBP_bac_3"/>
    <property type="match status" value="1"/>
</dbReference>
<reference evidence="3" key="1">
    <citation type="submission" date="2024-06" db="EMBL/GenBank/DDBJ databases">
        <title>Draft Genome Sequence of Deinococcus sonorensis Type Strain KR-87, a Biofilm Producing Representative of the Genus Deinococcus.</title>
        <authorList>
            <person name="Boren L.S."/>
            <person name="Grosso R.A."/>
            <person name="Hugenberg-Cox A.N."/>
            <person name="Hill J.T.E."/>
            <person name="Albert C.M."/>
            <person name="Tuohy J.M."/>
        </authorList>
    </citation>
    <scope>NUCLEOTIDE SEQUENCE</scope>
    <source>
        <strain evidence="3">KR-87</strain>
    </source>
</reference>
<dbReference type="SUPFAM" id="SSF53850">
    <property type="entry name" value="Periplasmic binding protein-like II"/>
    <property type="match status" value="1"/>
</dbReference>
<dbReference type="EMBL" id="CP158299">
    <property type="protein sequence ID" value="XBV84598.1"/>
    <property type="molecule type" value="Genomic_DNA"/>
</dbReference>
<dbReference type="Gene3D" id="3.40.190.10">
    <property type="entry name" value="Periplasmic binding protein-like II"/>
    <property type="match status" value="2"/>
</dbReference>
<dbReference type="AlphaFoldDB" id="A0AAU7U8R7"/>
<dbReference type="PANTHER" id="PTHR35936:SF19">
    <property type="entry name" value="AMINO-ACID-BINDING PROTEIN YXEM-RELATED"/>
    <property type="match status" value="1"/>
</dbReference>
<dbReference type="RefSeq" id="WP_350242635.1">
    <property type="nucleotide sequence ID" value="NZ_CP158299.1"/>
</dbReference>
<keyword evidence="1" id="KW-0732">Signal</keyword>
<dbReference type="CDD" id="cd13530">
    <property type="entry name" value="PBP2_peptides_like"/>
    <property type="match status" value="1"/>
</dbReference>
<evidence type="ECO:0000256" key="1">
    <source>
        <dbReference type="ARBA" id="ARBA00022729"/>
    </source>
</evidence>
<feature type="domain" description="Solute-binding protein family 3/N-terminal" evidence="2">
    <location>
        <begin position="41"/>
        <end position="259"/>
    </location>
</feature>
<evidence type="ECO:0000259" key="2">
    <source>
        <dbReference type="SMART" id="SM00062"/>
    </source>
</evidence>
<organism evidence="3">
    <name type="scientific">Deinococcus sonorensis KR-87</name>
    <dbReference type="NCBI Taxonomy" id="694439"/>
    <lineage>
        <taxon>Bacteria</taxon>
        <taxon>Thermotogati</taxon>
        <taxon>Deinococcota</taxon>
        <taxon>Deinococci</taxon>
        <taxon>Deinococcales</taxon>
        <taxon>Deinococcaceae</taxon>
        <taxon>Deinococcus</taxon>
    </lineage>
</organism>
<name>A0AAU7U8R7_9DEIO</name>
<protein>
    <submittedName>
        <fullName evidence="3">ABC transporter substrate-binding protein</fullName>
    </submittedName>
</protein>
<proteinExistence type="predicted"/>
<dbReference type="KEGG" id="dsc:ABOD76_14245"/>
<gene>
    <name evidence="3" type="ORF">ABOD76_14245</name>
</gene>
<accession>A0AAU7U8R7</accession>
<dbReference type="SMART" id="SM00062">
    <property type="entry name" value="PBPb"/>
    <property type="match status" value="1"/>
</dbReference>
<dbReference type="InterPro" id="IPR001638">
    <property type="entry name" value="Solute-binding_3/MltF_N"/>
</dbReference>